<protein>
    <submittedName>
        <fullName evidence="1">Uncharacterized protein</fullName>
    </submittedName>
</protein>
<reference evidence="1 2" key="1">
    <citation type="journal article" date="2011" name="J. Bacteriol.">
        <title>Complete genome sequence of Melissococcus plutonius ATCC 35311.</title>
        <authorList>
            <person name="Okumura K."/>
            <person name="Arai R."/>
            <person name="Okura M."/>
            <person name="Kirikae T."/>
            <person name="Takamatsu D."/>
            <person name="Osaki M."/>
            <person name="Miyoshi-Akiyama T."/>
        </authorList>
    </citation>
    <scope>NUCLEOTIDE SEQUENCE [LARGE SCALE GENOMIC DNA]</scope>
    <source>
        <strain evidence="2">ATCC 35311 / CIP 104052 / LMG 20360 / NCIMB 702443</strain>
    </source>
</reference>
<dbReference type="Proteomes" id="UP000008456">
    <property type="component" value="Chromosome"/>
</dbReference>
<proteinExistence type="predicted"/>
<sequence>MKMKGDYYFDYNQIVAIIAPQDEHAAIKKSCIFEFANKLTFIDSEWNTEEILYQLSKKYWYLSEQILSVFKA</sequence>
<name>F3YBQ2_MELPT</name>
<dbReference type="RefSeq" id="WP_013774366.1">
    <property type="nucleotide sequence ID" value="NC_015516.1"/>
</dbReference>
<organism evidence="1 2">
    <name type="scientific">Melissococcus plutonius (strain ATCC 35311 / DSM 29964 / CIP 104052 / LMG 20360 / NCIMB 702443)</name>
    <dbReference type="NCBI Taxonomy" id="940190"/>
    <lineage>
        <taxon>Bacteria</taxon>
        <taxon>Bacillati</taxon>
        <taxon>Bacillota</taxon>
        <taxon>Bacilli</taxon>
        <taxon>Lactobacillales</taxon>
        <taxon>Enterococcaceae</taxon>
        <taxon>Melissococcus</taxon>
    </lineage>
</organism>
<reference key="2">
    <citation type="submission" date="2011-04" db="EMBL/GenBank/DDBJ databases">
        <title>Whole genome sequence of Melissococcus plutonius ATCC 35311.</title>
        <authorList>
            <person name="Okumura K."/>
            <person name="Arai R."/>
            <person name="Osaki M."/>
            <person name="Okura M."/>
            <person name="Kirikae T."/>
            <person name="Takamatsu D."/>
            <person name="Akiyama T."/>
        </authorList>
    </citation>
    <scope>NUCLEOTIDE SEQUENCE</scope>
    <source>
        <strain>ATCC 35311</strain>
    </source>
</reference>
<dbReference type="KEGG" id="mps:MPTP_1501"/>
<evidence type="ECO:0000313" key="1">
    <source>
        <dbReference type="EMBL" id="BAK21930.1"/>
    </source>
</evidence>
<dbReference type="EMBL" id="AP012200">
    <property type="protein sequence ID" value="BAK21930.1"/>
    <property type="molecule type" value="Genomic_DNA"/>
</dbReference>
<dbReference type="AlphaFoldDB" id="F3YBQ2"/>
<keyword evidence="2" id="KW-1185">Reference proteome</keyword>
<accession>F3YBQ2</accession>
<dbReference type="STRING" id="940190.MPTP_1501"/>
<dbReference type="HOGENOM" id="CLU_2717676_0_0_9"/>
<evidence type="ECO:0000313" key="2">
    <source>
        <dbReference type="Proteomes" id="UP000008456"/>
    </source>
</evidence>
<gene>
    <name evidence="1" type="ordered locus">MPTP_1501</name>
</gene>